<sequence>MDRIIYDKYPSISPTDIASAIEYIIRSPENVTISEINIKPTGSET</sequence>
<gene>
    <name evidence="1" type="ORF">NEZAVI_LOCUS11765</name>
</gene>
<keyword evidence="2" id="KW-1185">Reference proteome</keyword>
<dbReference type="AlphaFoldDB" id="A0A9P0HJF6"/>
<evidence type="ECO:0000313" key="2">
    <source>
        <dbReference type="Proteomes" id="UP001152798"/>
    </source>
</evidence>
<evidence type="ECO:0000313" key="1">
    <source>
        <dbReference type="EMBL" id="CAH1403098.1"/>
    </source>
</evidence>
<dbReference type="Proteomes" id="UP001152798">
    <property type="component" value="Chromosome 5"/>
</dbReference>
<reference evidence="1" key="1">
    <citation type="submission" date="2022-01" db="EMBL/GenBank/DDBJ databases">
        <authorList>
            <person name="King R."/>
        </authorList>
    </citation>
    <scope>NUCLEOTIDE SEQUENCE</scope>
</reference>
<accession>A0A9P0HJF6</accession>
<organism evidence="1 2">
    <name type="scientific">Nezara viridula</name>
    <name type="common">Southern green stink bug</name>
    <name type="synonym">Cimex viridulus</name>
    <dbReference type="NCBI Taxonomy" id="85310"/>
    <lineage>
        <taxon>Eukaryota</taxon>
        <taxon>Metazoa</taxon>
        <taxon>Ecdysozoa</taxon>
        <taxon>Arthropoda</taxon>
        <taxon>Hexapoda</taxon>
        <taxon>Insecta</taxon>
        <taxon>Pterygota</taxon>
        <taxon>Neoptera</taxon>
        <taxon>Paraneoptera</taxon>
        <taxon>Hemiptera</taxon>
        <taxon>Heteroptera</taxon>
        <taxon>Panheteroptera</taxon>
        <taxon>Pentatomomorpha</taxon>
        <taxon>Pentatomoidea</taxon>
        <taxon>Pentatomidae</taxon>
        <taxon>Pentatominae</taxon>
        <taxon>Nezara</taxon>
    </lineage>
</organism>
<name>A0A9P0HJF6_NEZVI</name>
<dbReference type="EMBL" id="OV725081">
    <property type="protein sequence ID" value="CAH1403098.1"/>
    <property type="molecule type" value="Genomic_DNA"/>
</dbReference>
<protein>
    <submittedName>
        <fullName evidence="1">Uncharacterized protein</fullName>
    </submittedName>
</protein>
<proteinExistence type="predicted"/>